<protein>
    <submittedName>
        <fullName evidence="3">LORF2 protein</fullName>
    </submittedName>
</protein>
<evidence type="ECO:0000256" key="1">
    <source>
        <dbReference type="SAM" id="SignalP"/>
    </source>
</evidence>
<feature type="non-terminal residue" evidence="3">
    <location>
        <position position="178"/>
    </location>
</feature>
<dbReference type="AlphaFoldDB" id="A0A6G1ABU5"/>
<gene>
    <name evidence="3" type="ORF">FOF47_R04158</name>
</gene>
<feature type="non-terminal residue" evidence="3">
    <location>
        <position position="1"/>
    </location>
</feature>
<organism evidence="3 4">
    <name type="scientific">Crocuta crocuta</name>
    <name type="common">Spotted hyena</name>
    <dbReference type="NCBI Taxonomy" id="9678"/>
    <lineage>
        <taxon>Eukaryota</taxon>
        <taxon>Metazoa</taxon>
        <taxon>Chordata</taxon>
        <taxon>Craniata</taxon>
        <taxon>Vertebrata</taxon>
        <taxon>Euteleostomi</taxon>
        <taxon>Mammalia</taxon>
        <taxon>Eutheria</taxon>
        <taxon>Laurasiatheria</taxon>
        <taxon>Carnivora</taxon>
        <taxon>Feliformia</taxon>
        <taxon>Hyaenidae</taxon>
        <taxon>Crocuta</taxon>
    </lineage>
</organism>
<reference evidence="3 4" key="1">
    <citation type="submission" date="2019-11" db="EMBL/GenBank/DDBJ databases">
        <authorList>
            <person name="Yang C."/>
            <person name="Li F."/>
        </authorList>
    </citation>
    <scope>NUCLEOTIDE SEQUENCE [LARGE SCALE GENOMIC DNA]</scope>
    <source>
        <strain evidence="3">KB4526</strain>
        <tissue evidence="3">Muscle</tissue>
    </source>
</reference>
<feature type="chain" id="PRO_5026022621" evidence="1">
    <location>
        <begin position="24"/>
        <end position="178"/>
    </location>
</feature>
<keyword evidence="1" id="KW-0732">Signal</keyword>
<accession>A0A6G1ABU5</accession>
<evidence type="ECO:0000313" key="4">
    <source>
        <dbReference type="Proteomes" id="UP000475037"/>
    </source>
</evidence>
<feature type="signal peptide" evidence="1">
    <location>
        <begin position="1"/>
        <end position="23"/>
    </location>
</feature>
<name>A0A6G1ABU5_CROCR</name>
<dbReference type="Proteomes" id="UP000475037">
    <property type="component" value="Unassembled WGS sequence"/>
</dbReference>
<sequence length="178" mass="20595">RSGTRQGCPLSPLLFNIVLEVLASAIRQQNKIKGIQIGKEEVKLSLFKDDIILYMENLEDSTRWTFLIYALKSLEILSGYKVFILWETFSSSLYTNNKVAEREVKKIIPFAVASTRVRYLGINFTKEVKDLFSANCKTLIEAIKDNKNKWKDLPCSWIERINILKMPMLLKAIYRLNA</sequence>
<keyword evidence="4" id="KW-1185">Reference proteome</keyword>
<proteinExistence type="predicted"/>
<dbReference type="PANTHER" id="PTHR19446">
    <property type="entry name" value="REVERSE TRANSCRIPTASES"/>
    <property type="match status" value="1"/>
</dbReference>
<comment type="caution">
    <text evidence="3">The sequence shown here is derived from an EMBL/GenBank/DDBJ whole genome shotgun (WGS) entry which is preliminary data.</text>
</comment>
<dbReference type="EMBL" id="VOAJ01005919">
    <property type="protein sequence ID" value="KAF0873289.1"/>
    <property type="molecule type" value="Genomic_DNA"/>
</dbReference>
<evidence type="ECO:0000259" key="2">
    <source>
        <dbReference type="PROSITE" id="PS50878"/>
    </source>
</evidence>
<dbReference type="InterPro" id="IPR000477">
    <property type="entry name" value="RT_dom"/>
</dbReference>
<dbReference type="Pfam" id="PF00078">
    <property type="entry name" value="RVT_1"/>
    <property type="match status" value="1"/>
</dbReference>
<feature type="domain" description="Reverse transcriptase" evidence="2">
    <location>
        <begin position="1"/>
        <end position="124"/>
    </location>
</feature>
<evidence type="ECO:0000313" key="3">
    <source>
        <dbReference type="EMBL" id="KAF0873289.1"/>
    </source>
</evidence>
<dbReference type="PROSITE" id="PS50878">
    <property type="entry name" value="RT_POL"/>
    <property type="match status" value="1"/>
</dbReference>